<keyword evidence="2" id="KW-1185">Reference proteome</keyword>
<evidence type="ECO:0008006" key="3">
    <source>
        <dbReference type="Google" id="ProtNLM"/>
    </source>
</evidence>
<dbReference type="RefSeq" id="WP_241410663.1">
    <property type="nucleotide sequence ID" value="NZ_JAKZGO010000004.1"/>
</dbReference>
<evidence type="ECO:0000313" key="1">
    <source>
        <dbReference type="EMBL" id="MCH7413111.1"/>
    </source>
</evidence>
<proteinExistence type="predicted"/>
<dbReference type="Proteomes" id="UP001165430">
    <property type="component" value="Unassembled WGS sequence"/>
</dbReference>
<evidence type="ECO:0000313" key="2">
    <source>
        <dbReference type="Proteomes" id="UP001165430"/>
    </source>
</evidence>
<protein>
    <recommendedName>
        <fullName evidence="3">KTSC domain-containing protein</fullName>
    </recommendedName>
</protein>
<reference evidence="1" key="1">
    <citation type="submission" date="2022-03" db="EMBL/GenBank/DDBJ databases">
        <title>De novo assembled genomes of Belliella spp. (Cyclobacteriaceae) strains.</title>
        <authorList>
            <person name="Szabo A."/>
            <person name="Korponai K."/>
            <person name="Felfoldi T."/>
        </authorList>
    </citation>
    <scope>NUCLEOTIDE SEQUENCE</scope>
    <source>
        <strain evidence="1">DSM 111903</strain>
    </source>
</reference>
<name>A0ABS9V9K8_9BACT</name>
<accession>A0ABS9V9K8</accession>
<comment type="caution">
    <text evidence="1">The sequence shown here is derived from an EMBL/GenBank/DDBJ whole genome shotgun (WGS) entry which is preliminary data.</text>
</comment>
<gene>
    <name evidence="1" type="ORF">MM213_06430</name>
</gene>
<sequence>MNKVNQISVEYITPSRSIEVYKLTSLGKSKLVFVYNYEGIQFRFFESIIDLIRFFEIGREPMSIFGSEEELDDYLNKILVEEYI</sequence>
<organism evidence="1 2">
    <name type="scientific">Belliella alkalica</name>
    <dbReference type="NCBI Taxonomy" id="1730871"/>
    <lineage>
        <taxon>Bacteria</taxon>
        <taxon>Pseudomonadati</taxon>
        <taxon>Bacteroidota</taxon>
        <taxon>Cytophagia</taxon>
        <taxon>Cytophagales</taxon>
        <taxon>Cyclobacteriaceae</taxon>
        <taxon>Belliella</taxon>
    </lineage>
</organism>
<dbReference type="EMBL" id="JAKZGO010000004">
    <property type="protein sequence ID" value="MCH7413111.1"/>
    <property type="molecule type" value="Genomic_DNA"/>
</dbReference>